<keyword evidence="2" id="KW-0597">Phosphoprotein</keyword>
<accession>A0A4S4N4H9</accession>
<dbReference type="PANTHER" id="PTHR43439:SF2">
    <property type="entry name" value="ENZYME, PUTATIVE (JCVI)-RELATED"/>
    <property type="match status" value="1"/>
</dbReference>
<dbReference type="OrthoDB" id="2499931at2759"/>
<name>A0A4S4N4H9_9APHY</name>
<evidence type="ECO:0000256" key="1">
    <source>
        <dbReference type="ARBA" id="ARBA00022450"/>
    </source>
</evidence>
<dbReference type="Gene3D" id="3.40.50.720">
    <property type="entry name" value="NAD(P)-binding Rossmann-like Domain"/>
    <property type="match status" value="1"/>
</dbReference>
<dbReference type="InterPro" id="IPR013120">
    <property type="entry name" value="FAR_NAD-bd"/>
</dbReference>
<evidence type="ECO:0000313" key="4">
    <source>
        <dbReference type="EMBL" id="THH32751.1"/>
    </source>
</evidence>
<dbReference type="AlphaFoldDB" id="A0A4S4N4H9"/>
<evidence type="ECO:0000259" key="3">
    <source>
        <dbReference type="Pfam" id="PF07993"/>
    </source>
</evidence>
<dbReference type="Proteomes" id="UP000308730">
    <property type="component" value="Unassembled WGS sequence"/>
</dbReference>
<reference evidence="4 5" key="1">
    <citation type="submission" date="2019-02" db="EMBL/GenBank/DDBJ databases">
        <title>Genome sequencing of the rare red list fungi Antrodiella citrinella (Flaviporus citrinellus).</title>
        <authorList>
            <person name="Buettner E."/>
            <person name="Kellner H."/>
        </authorList>
    </citation>
    <scope>NUCLEOTIDE SEQUENCE [LARGE SCALE GENOMIC DNA]</scope>
    <source>
        <strain evidence="4 5">DSM 108506</strain>
    </source>
</reference>
<keyword evidence="1" id="KW-0596">Phosphopantetheine</keyword>
<feature type="domain" description="Thioester reductase (TE)" evidence="3">
    <location>
        <begin position="50"/>
        <end position="292"/>
    </location>
</feature>
<keyword evidence="5" id="KW-1185">Reference proteome</keyword>
<gene>
    <name evidence="4" type="ORF">EUX98_g1456</name>
</gene>
<evidence type="ECO:0000313" key="5">
    <source>
        <dbReference type="Proteomes" id="UP000308730"/>
    </source>
</evidence>
<dbReference type="Pfam" id="PF07993">
    <property type="entry name" value="NAD_binding_4"/>
    <property type="match status" value="1"/>
</dbReference>
<evidence type="ECO:0000256" key="2">
    <source>
        <dbReference type="ARBA" id="ARBA00022553"/>
    </source>
</evidence>
<dbReference type="PANTHER" id="PTHR43439">
    <property type="entry name" value="PHENYLACETATE-COENZYME A LIGASE"/>
    <property type="match status" value="1"/>
</dbReference>
<sequence length="433" mass="48128">MSASKPYPGLSVPDEDAIVAEMLGMVARYSQSFPTHKPSRPAPQKHTILLTGATGVLGATLLSLLVPTPEVARIYVVNRRSPTGVPLLQRQMEAVAEAGFDAQEVLSSPKIVLLETNLPEERIGLSDELVEEIRNSVTHIIHNAYLVNFNVPLAGFDPNVKTLWHLCNLALASALPTPPRVMFVSTADVWSKKPVLTGPVPEIMTDARWATRGGYGESKWVCENILNEFAQNTPLCPIFMRVGQISGGQNGAWNSHDWVPAIIRSSVNCLGCLPSLDYDVPWIPGNIVAKAIIEMRDSPYMVHHLEHPRPVAWNTLFRPMADTLHIPLVPYETWLDRLEESGRTIRTPSEIEAGKRTNPAWTLINMFRGVVASSERAWRRAVGQAIMDMTHSLEVAPSLGEESCPQLTREDAVKWLHFWRSIGVLEWQVRAKL</sequence>
<organism evidence="4 5">
    <name type="scientific">Antrodiella citrinella</name>
    <dbReference type="NCBI Taxonomy" id="2447956"/>
    <lineage>
        <taxon>Eukaryota</taxon>
        <taxon>Fungi</taxon>
        <taxon>Dikarya</taxon>
        <taxon>Basidiomycota</taxon>
        <taxon>Agaricomycotina</taxon>
        <taxon>Agaricomycetes</taxon>
        <taxon>Polyporales</taxon>
        <taxon>Steccherinaceae</taxon>
        <taxon>Antrodiella</taxon>
    </lineage>
</organism>
<dbReference type="SUPFAM" id="SSF51735">
    <property type="entry name" value="NAD(P)-binding Rossmann-fold domains"/>
    <property type="match status" value="1"/>
</dbReference>
<dbReference type="InterPro" id="IPR051414">
    <property type="entry name" value="Adenylate-forming_Reductase"/>
</dbReference>
<dbReference type="EMBL" id="SGPM01000016">
    <property type="protein sequence ID" value="THH32751.1"/>
    <property type="molecule type" value="Genomic_DNA"/>
</dbReference>
<dbReference type="InterPro" id="IPR036291">
    <property type="entry name" value="NAD(P)-bd_dom_sf"/>
</dbReference>
<comment type="caution">
    <text evidence="4">The sequence shown here is derived from an EMBL/GenBank/DDBJ whole genome shotgun (WGS) entry which is preliminary data.</text>
</comment>
<proteinExistence type="predicted"/>
<protein>
    <recommendedName>
        <fullName evidence="3">Thioester reductase (TE) domain-containing protein</fullName>
    </recommendedName>
</protein>